<dbReference type="EMBL" id="ML119176">
    <property type="protein sequence ID" value="RPB07742.1"/>
    <property type="molecule type" value="Genomic_DNA"/>
</dbReference>
<feature type="compositionally biased region" description="Basic and acidic residues" evidence="1">
    <location>
        <begin position="52"/>
        <end position="78"/>
    </location>
</feature>
<evidence type="ECO:0000313" key="2">
    <source>
        <dbReference type="EMBL" id="RPB07742.1"/>
    </source>
</evidence>
<proteinExistence type="predicted"/>
<organism evidence="2 3">
    <name type="scientific">Morchella conica CCBAS932</name>
    <dbReference type="NCBI Taxonomy" id="1392247"/>
    <lineage>
        <taxon>Eukaryota</taxon>
        <taxon>Fungi</taxon>
        <taxon>Dikarya</taxon>
        <taxon>Ascomycota</taxon>
        <taxon>Pezizomycotina</taxon>
        <taxon>Pezizomycetes</taxon>
        <taxon>Pezizales</taxon>
        <taxon>Morchellaceae</taxon>
        <taxon>Morchella</taxon>
    </lineage>
</organism>
<accession>A0A3N4KEH3</accession>
<dbReference type="AlphaFoldDB" id="A0A3N4KEH3"/>
<evidence type="ECO:0000256" key="1">
    <source>
        <dbReference type="SAM" id="MobiDB-lite"/>
    </source>
</evidence>
<reference evidence="2 3" key="1">
    <citation type="journal article" date="2018" name="Nat. Ecol. Evol.">
        <title>Pezizomycetes genomes reveal the molecular basis of ectomycorrhizal truffle lifestyle.</title>
        <authorList>
            <person name="Murat C."/>
            <person name="Payen T."/>
            <person name="Noel B."/>
            <person name="Kuo A."/>
            <person name="Morin E."/>
            <person name="Chen J."/>
            <person name="Kohler A."/>
            <person name="Krizsan K."/>
            <person name="Balestrini R."/>
            <person name="Da Silva C."/>
            <person name="Montanini B."/>
            <person name="Hainaut M."/>
            <person name="Levati E."/>
            <person name="Barry K.W."/>
            <person name="Belfiori B."/>
            <person name="Cichocki N."/>
            <person name="Clum A."/>
            <person name="Dockter R.B."/>
            <person name="Fauchery L."/>
            <person name="Guy J."/>
            <person name="Iotti M."/>
            <person name="Le Tacon F."/>
            <person name="Lindquist E.A."/>
            <person name="Lipzen A."/>
            <person name="Malagnac F."/>
            <person name="Mello A."/>
            <person name="Molinier V."/>
            <person name="Miyauchi S."/>
            <person name="Poulain J."/>
            <person name="Riccioni C."/>
            <person name="Rubini A."/>
            <person name="Sitrit Y."/>
            <person name="Splivallo R."/>
            <person name="Traeger S."/>
            <person name="Wang M."/>
            <person name="Zifcakova L."/>
            <person name="Wipf D."/>
            <person name="Zambonelli A."/>
            <person name="Paolocci F."/>
            <person name="Nowrousian M."/>
            <person name="Ottonello S."/>
            <person name="Baldrian P."/>
            <person name="Spatafora J.W."/>
            <person name="Henrissat B."/>
            <person name="Nagy L.G."/>
            <person name="Aury J.M."/>
            <person name="Wincker P."/>
            <person name="Grigoriev I.V."/>
            <person name="Bonfante P."/>
            <person name="Martin F.M."/>
        </authorList>
    </citation>
    <scope>NUCLEOTIDE SEQUENCE [LARGE SCALE GENOMIC DNA]</scope>
    <source>
        <strain evidence="2 3">CCBAS932</strain>
    </source>
</reference>
<name>A0A3N4KEH3_9PEZI</name>
<keyword evidence="3" id="KW-1185">Reference proteome</keyword>
<feature type="region of interest" description="Disordered" evidence="1">
    <location>
        <begin position="51"/>
        <end position="78"/>
    </location>
</feature>
<protein>
    <submittedName>
        <fullName evidence="2">Uncharacterized protein</fullName>
    </submittedName>
</protein>
<dbReference type="Proteomes" id="UP000277580">
    <property type="component" value="Unassembled WGS sequence"/>
</dbReference>
<dbReference type="InParanoid" id="A0A3N4KEH3"/>
<gene>
    <name evidence="2" type="ORF">P167DRAFT_539901</name>
</gene>
<sequence length="78" mass="9245">MMIGLGKEVYDYIEIYLTKYRIYMKSLPLNAKLLGLRIQILACPIQNPTKFQTKEKERERKSREPAGRDNDNIKKQEL</sequence>
<feature type="non-terminal residue" evidence="2">
    <location>
        <position position="78"/>
    </location>
</feature>
<evidence type="ECO:0000313" key="3">
    <source>
        <dbReference type="Proteomes" id="UP000277580"/>
    </source>
</evidence>